<evidence type="ECO:0000259" key="20">
    <source>
        <dbReference type="PROSITE" id="PS50929"/>
    </source>
</evidence>
<keyword evidence="12" id="KW-0406">Ion transport</keyword>
<evidence type="ECO:0000256" key="15">
    <source>
        <dbReference type="ARBA" id="ARBA00040439"/>
    </source>
</evidence>
<dbReference type="GO" id="GO:0090374">
    <property type="term" value="P:oligopeptide export from mitochondrion"/>
    <property type="evidence" value="ECO:0007669"/>
    <property type="project" value="TreeGrafter"/>
</dbReference>
<dbReference type="Pfam" id="PF00005">
    <property type="entry name" value="ABC_tran"/>
    <property type="match status" value="1"/>
</dbReference>
<keyword evidence="7" id="KW-0999">Mitochondrion inner membrane</keyword>
<evidence type="ECO:0000256" key="9">
    <source>
        <dbReference type="ARBA" id="ARBA00022946"/>
    </source>
</evidence>
<dbReference type="InterPro" id="IPR036640">
    <property type="entry name" value="ABC1_TM_sf"/>
</dbReference>
<dbReference type="OrthoDB" id="6500128at2759"/>
<dbReference type="GO" id="GO:0016887">
    <property type="term" value="F:ATP hydrolysis activity"/>
    <property type="evidence" value="ECO:0007669"/>
    <property type="project" value="InterPro"/>
</dbReference>
<keyword evidence="6" id="KW-0547">Nucleotide-binding</keyword>
<dbReference type="EMBL" id="KB304051">
    <property type="protein sequence ID" value="ELU02451.1"/>
    <property type="molecule type" value="Genomic_DNA"/>
</dbReference>
<dbReference type="PROSITE" id="PS00211">
    <property type="entry name" value="ABC_TRANSPORTER_1"/>
    <property type="match status" value="1"/>
</dbReference>
<feature type="transmembrane region" description="Helical" evidence="18">
    <location>
        <begin position="152"/>
        <end position="172"/>
    </location>
</feature>
<keyword evidence="9" id="KW-0809">Transit peptide</keyword>
<keyword evidence="11 18" id="KW-1133">Transmembrane helix</keyword>
<evidence type="ECO:0000256" key="12">
    <source>
        <dbReference type="ARBA" id="ARBA00023065"/>
    </source>
</evidence>
<dbReference type="PROSITE" id="PS50929">
    <property type="entry name" value="ABC_TM1F"/>
    <property type="match status" value="1"/>
</dbReference>
<organism evidence="21">
    <name type="scientific">Capitella teleta</name>
    <name type="common">Polychaete worm</name>
    <dbReference type="NCBI Taxonomy" id="283909"/>
    <lineage>
        <taxon>Eukaryota</taxon>
        <taxon>Metazoa</taxon>
        <taxon>Spiralia</taxon>
        <taxon>Lophotrochozoa</taxon>
        <taxon>Annelida</taxon>
        <taxon>Polychaeta</taxon>
        <taxon>Sedentaria</taxon>
        <taxon>Scolecida</taxon>
        <taxon>Capitellidae</taxon>
        <taxon>Capitella</taxon>
    </lineage>
</organism>
<keyword evidence="5 18" id="KW-0812">Transmembrane</keyword>
<evidence type="ECO:0000256" key="14">
    <source>
        <dbReference type="ARBA" id="ARBA00023136"/>
    </source>
</evidence>
<dbReference type="Pfam" id="PF00664">
    <property type="entry name" value="ABC_membrane"/>
    <property type="match status" value="1"/>
</dbReference>
<dbReference type="InterPro" id="IPR027417">
    <property type="entry name" value="P-loop_NTPase"/>
</dbReference>
<evidence type="ECO:0000256" key="17">
    <source>
        <dbReference type="ARBA" id="ARBA00042968"/>
    </source>
</evidence>
<dbReference type="EMBL" id="AMQN01008834">
    <property type="status" value="NOT_ANNOTATED_CDS"/>
    <property type="molecule type" value="Genomic_DNA"/>
</dbReference>
<feature type="domain" description="ABC transporter" evidence="19">
    <location>
        <begin position="479"/>
        <end position="716"/>
    </location>
</feature>
<keyword evidence="3" id="KW-0813">Transport</keyword>
<evidence type="ECO:0000256" key="16">
    <source>
        <dbReference type="ARBA" id="ARBA00041416"/>
    </source>
</evidence>
<evidence type="ECO:0000256" key="13">
    <source>
        <dbReference type="ARBA" id="ARBA00023128"/>
    </source>
</evidence>
<dbReference type="STRING" id="283909.R7U8L9"/>
<dbReference type="SUPFAM" id="SSF90123">
    <property type="entry name" value="ABC transporter transmembrane region"/>
    <property type="match status" value="1"/>
</dbReference>
<dbReference type="InterPro" id="IPR003439">
    <property type="entry name" value="ABC_transporter-like_ATP-bd"/>
</dbReference>
<proteinExistence type="inferred from homology"/>
<dbReference type="FunFam" id="1.20.1560.10:FF:000016">
    <property type="entry name" value="ATP-binding cassette sub-family B member 8, mitochondrial"/>
    <property type="match status" value="1"/>
</dbReference>
<evidence type="ECO:0000256" key="1">
    <source>
        <dbReference type="ARBA" id="ARBA00004448"/>
    </source>
</evidence>
<dbReference type="CDD" id="cd03249">
    <property type="entry name" value="ABC_MTABC3_MDL1_MDL2"/>
    <property type="match status" value="1"/>
</dbReference>
<keyword evidence="8" id="KW-0067">ATP-binding</keyword>
<evidence type="ECO:0000256" key="3">
    <source>
        <dbReference type="ARBA" id="ARBA00022448"/>
    </source>
</evidence>
<dbReference type="FunCoup" id="R7U8L9">
    <property type="interactions" value="121"/>
</dbReference>
<dbReference type="EnsemblMetazoa" id="CapteT155008">
    <property type="protein sequence ID" value="CapteP155008"/>
    <property type="gene ID" value="CapteG155008"/>
</dbReference>
<dbReference type="SUPFAM" id="SSF52540">
    <property type="entry name" value="P-loop containing nucleoside triphosphate hydrolases"/>
    <property type="match status" value="1"/>
</dbReference>
<sequence>MYQDSFRVNLDAMGILNVASSAVTRKCFLEFSKRLPVPQIVRSLCQSRHALLQNASSKSCRANPGKCVFHRYSQLAKNSPAVRGELPRISGLWIGLLSVGTIGAHSLYRGKFHASCEYKSNKNRLHGLDEESSGEEVQFPWKEFFALVWPDIWCLVGAIISALAVAFINIQIPLQLGQVVNVLSSYTSETVGNFLEDIKKPATRLITLYGIQGVLSFAYISLLGAIGERVAARLRKQLFQSVITQDVAFFDTHKTGEIVNRLTADVQDFKSSFKLVISQGLRSTTQVVGCLGSLLLMSPKLTIIMAIVVPSIIGAGSLMGSGLRKLSRKAQAQVSKATAVADEAIGNLRTVRAFSMEDKEMELYNREVERSSALNQVLAVGIGIFQGLSNVALNGIVLGTMYVGGYMMSQNEIQAGDLMAFMVATQTIQRSLGQISMLFGQAIRGISAGARVFEYLSLTPSMPLKGGRVLPFHSMVGEVTFSDVCFTYPSRPNQQILTDLNFHIPAGRVVALVGLSGNGKSTIASLLERFYDVTSGKITIDGHDIRELDPSWLRGRAIGFISQEPVLFATSIMENIRYGRPEATDQEVIEAAQRSNADDFIRSFPGGYDTVLGERGVTISGGQKQRIAIARALIKNPCIIILDEATSALDAESERIVQDALDKATRGRTVLVIAHRLSTIRNADTIAVISKGQVKELGNHETLKRQKGLYWELIRKQESEETNKRSFFSQG</sequence>
<dbReference type="InterPro" id="IPR039421">
    <property type="entry name" value="Type_1_exporter"/>
</dbReference>
<keyword evidence="4" id="KW-0633">Potassium transport</keyword>
<evidence type="ECO:0000256" key="4">
    <source>
        <dbReference type="ARBA" id="ARBA00022538"/>
    </source>
</evidence>
<dbReference type="FunFam" id="3.40.50.300:FF:000403">
    <property type="entry name" value="ATP-binding cassette sub-family B member 8, mitochondrial"/>
    <property type="match status" value="1"/>
</dbReference>
<dbReference type="GO" id="GO:0015421">
    <property type="term" value="F:ABC-type oligopeptide transporter activity"/>
    <property type="evidence" value="ECO:0007669"/>
    <property type="project" value="TreeGrafter"/>
</dbReference>
<evidence type="ECO:0000256" key="2">
    <source>
        <dbReference type="ARBA" id="ARBA00007577"/>
    </source>
</evidence>
<accession>R7U8L9</accession>
<evidence type="ECO:0000256" key="5">
    <source>
        <dbReference type="ARBA" id="ARBA00022692"/>
    </source>
</evidence>
<dbReference type="InterPro" id="IPR011527">
    <property type="entry name" value="ABC1_TM_dom"/>
</dbReference>
<dbReference type="GO" id="GO:0005524">
    <property type="term" value="F:ATP binding"/>
    <property type="evidence" value="ECO:0007669"/>
    <property type="project" value="UniProtKB-KW"/>
</dbReference>
<evidence type="ECO:0000256" key="10">
    <source>
        <dbReference type="ARBA" id="ARBA00022958"/>
    </source>
</evidence>
<keyword evidence="14 18" id="KW-0472">Membrane</keyword>
<evidence type="ECO:0000259" key="19">
    <source>
        <dbReference type="PROSITE" id="PS50893"/>
    </source>
</evidence>
<dbReference type="SMART" id="SM00382">
    <property type="entry name" value="AAA"/>
    <property type="match status" value="1"/>
</dbReference>
<evidence type="ECO:0000256" key="6">
    <source>
        <dbReference type="ARBA" id="ARBA00022741"/>
    </source>
</evidence>
<reference evidence="21 23" key="2">
    <citation type="journal article" date="2013" name="Nature">
        <title>Insights into bilaterian evolution from three spiralian genomes.</title>
        <authorList>
            <person name="Simakov O."/>
            <person name="Marletaz F."/>
            <person name="Cho S.J."/>
            <person name="Edsinger-Gonzales E."/>
            <person name="Havlak P."/>
            <person name="Hellsten U."/>
            <person name="Kuo D.H."/>
            <person name="Larsson T."/>
            <person name="Lv J."/>
            <person name="Arendt D."/>
            <person name="Savage R."/>
            <person name="Osoegawa K."/>
            <person name="de Jong P."/>
            <person name="Grimwood J."/>
            <person name="Chapman J.A."/>
            <person name="Shapiro H."/>
            <person name="Aerts A."/>
            <person name="Otillar R.P."/>
            <person name="Terry A.Y."/>
            <person name="Boore J.L."/>
            <person name="Grigoriev I.V."/>
            <person name="Lindberg D.R."/>
            <person name="Seaver E.C."/>
            <person name="Weisblat D.A."/>
            <person name="Putnam N.H."/>
            <person name="Rokhsar D.S."/>
        </authorList>
    </citation>
    <scope>NUCLEOTIDE SEQUENCE</scope>
    <source>
        <strain evidence="21 23">I ESC-2004</strain>
    </source>
</reference>
<feature type="transmembrane region" description="Helical" evidence="18">
    <location>
        <begin position="301"/>
        <end position="323"/>
    </location>
</feature>
<dbReference type="AlphaFoldDB" id="R7U8L9"/>
<dbReference type="PANTHER" id="PTHR43394">
    <property type="entry name" value="ATP-DEPENDENT PERMEASE MDL1, MITOCHONDRIAL"/>
    <property type="match status" value="1"/>
</dbReference>
<evidence type="ECO:0000313" key="21">
    <source>
        <dbReference type="EMBL" id="ELU02451.1"/>
    </source>
</evidence>
<dbReference type="InterPro" id="IPR003593">
    <property type="entry name" value="AAA+_ATPase"/>
</dbReference>
<comment type="similarity">
    <text evidence="2">Belongs to the ABC transporter superfamily. ABCB family. Multidrug resistance exporter (TC 3.A.1.201) subfamily.</text>
</comment>
<dbReference type="CDD" id="cd18574">
    <property type="entry name" value="ABC_6TM_ABCB8_like"/>
    <property type="match status" value="1"/>
</dbReference>
<dbReference type="HOGENOM" id="CLU_000604_84_3_1"/>
<evidence type="ECO:0000256" key="18">
    <source>
        <dbReference type="SAM" id="Phobius"/>
    </source>
</evidence>
<reference evidence="22" key="3">
    <citation type="submission" date="2015-06" db="UniProtKB">
        <authorList>
            <consortium name="EnsemblMetazoa"/>
        </authorList>
    </citation>
    <scope>IDENTIFICATION</scope>
</reference>
<dbReference type="GO" id="GO:0006813">
    <property type="term" value="P:potassium ion transport"/>
    <property type="evidence" value="ECO:0007669"/>
    <property type="project" value="UniProtKB-KW"/>
</dbReference>
<keyword evidence="10" id="KW-0630">Potassium</keyword>
<keyword evidence="13" id="KW-0496">Mitochondrion</keyword>
<comment type="subcellular location">
    <subcellularLocation>
        <location evidence="1">Mitochondrion inner membrane</location>
        <topology evidence="1">Multi-pass membrane protein</topology>
    </subcellularLocation>
</comment>
<reference evidence="23" key="1">
    <citation type="submission" date="2012-12" db="EMBL/GenBank/DDBJ databases">
        <authorList>
            <person name="Hellsten U."/>
            <person name="Grimwood J."/>
            <person name="Chapman J.A."/>
            <person name="Shapiro H."/>
            <person name="Aerts A."/>
            <person name="Otillar R.P."/>
            <person name="Terry A.Y."/>
            <person name="Boore J.L."/>
            <person name="Simakov O."/>
            <person name="Marletaz F."/>
            <person name="Cho S.-J."/>
            <person name="Edsinger-Gonzales E."/>
            <person name="Havlak P."/>
            <person name="Kuo D.-H."/>
            <person name="Larsson T."/>
            <person name="Lv J."/>
            <person name="Arendt D."/>
            <person name="Savage R."/>
            <person name="Osoegawa K."/>
            <person name="de Jong P."/>
            <person name="Lindberg D.R."/>
            <person name="Seaver E.C."/>
            <person name="Weisblat D.A."/>
            <person name="Putnam N.H."/>
            <person name="Grigoriev I.V."/>
            <person name="Rokhsar D.S."/>
        </authorList>
    </citation>
    <scope>NUCLEOTIDE SEQUENCE</scope>
    <source>
        <strain evidence="23">I ESC-2004</strain>
    </source>
</reference>
<gene>
    <name evidence="21" type="ORF">CAPTEDRAFT_155008</name>
</gene>
<evidence type="ECO:0000313" key="22">
    <source>
        <dbReference type="EnsemblMetazoa" id="CapteP155008"/>
    </source>
</evidence>
<feature type="domain" description="ABC transmembrane type-1" evidence="20">
    <location>
        <begin position="156"/>
        <end position="444"/>
    </location>
</feature>
<dbReference type="OMA" id="MTWLGER"/>
<dbReference type="Proteomes" id="UP000014760">
    <property type="component" value="Unassembled WGS sequence"/>
</dbReference>
<dbReference type="PANTHER" id="PTHR43394:SF17">
    <property type="entry name" value="MITOCHONDRIAL POTASSIUM CHANNEL ATP-BINDING SUBUNIT"/>
    <property type="match status" value="1"/>
</dbReference>
<dbReference type="PROSITE" id="PS50893">
    <property type="entry name" value="ABC_TRANSPORTER_2"/>
    <property type="match status" value="1"/>
</dbReference>
<dbReference type="GO" id="GO:0005743">
    <property type="term" value="C:mitochondrial inner membrane"/>
    <property type="evidence" value="ECO:0007669"/>
    <property type="project" value="UniProtKB-SubCell"/>
</dbReference>
<evidence type="ECO:0000313" key="23">
    <source>
        <dbReference type="Proteomes" id="UP000014760"/>
    </source>
</evidence>
<evidence type="ECO:0000256" key="7">
    <source>
        <dbReference type="ARBA" id="ARBA00022792"/>
    </source>
</evidence>
<dbReference type="InterPro" id="IPR017871">
    <property type="entry name" value="ABC_transporter-like_CS"/>
</dbReference>
<evidence type="ECO:0000256" key="8">
    <source>
        <dbReference type="ARBA" id="ARBA00022840"/>
    </source>
</evidence>
<protein>
    <recommendedName>
        <fullName evidence="15">Mitochondrial potassium channel ATP-binding subunit</fullName>
    </recommendedName>
    <alternativeName>
        <fullName evidence="17">ATP-binding cassette sub-family B member 8, mitochondrial</fullName>
    </alternativeName>
    <alternativeName>
        <fullName evidence="16">Mitochondrial sulfonylurea-receptor</fullName>
    </alternativeName>
</protein>
<dbReference type="PIRSF" id="PIRSF002773">
    <property type="entry name" value="ABC_prm/ATPase_B"/>
    <property type="match status" value="1"/>
</dbReference>
<name>R7U8L9_CAPTE</name>
<dbReference type="Gene3D" id="3.40.50.300">
    <property type="entry name" value="P-loop containing nucleotide triphosphate hydrolases"/>
    <property type="match status" value="1"/>
</dbReference>
<evidence type="ECO:0000256" key="11">
    <source>
        <dbReference type="ARBA" id="ARBA00022989"/>
    </source>
</evidence>
<feature type="transmembrane region" description="Helical" evidence="18">
    <location>
        <begin position="206"/>
        <end position="226"/>
    </location>
</feature>
<dbReference type="Gene3D" id="1.20.1560.10">
    <property type="entry name" value="ABC transporter type 1, transmembrane domain"/>
    <property type="match status" value="1"/>
</dbReference>
<keyword evidence="23" id="KW-1185">Reference proteome</keyword>